<dbReference type="PANTHER" id="PTHR22954:SF3">
    <property type="entry name" value="PROTEIN CBG08539"/>
    <property type="match status" value="1"/>
</dbReference>
<dbReference type="PANTHER" id="PTHR22954">
    <property type="entry name" value="RETROVIRAL PROTEASE-RELATED"/>
    <property type="match status" value="1"/>
</dbReference>
<dbReference type="InterPro" id="IPR005312">
    <property type="entry name" value="DUF1759"/>
</dbReference>
<gene>
    <name evidence="2" type="ORF">ANCCEY_13866</name>
</gene>
<proteinExistence type="predicted"/>
<organism evidence="2 3">
    <name type="scientific">Ancylostoma ceylanicum</name>
    <dbReference type="NCBI Taxonomy" id="53326"/>
    <lineage>
        <taxon>Eukaryota</taxon>
        <taxon>Metazoa</taxon>
        <taxon>Ecdysozoa</taxon>
        <taxon>Nematoda</taxon>
        <taxon>Chromadorea</taxon>
        <taxon>Rhabditida</taxon>
        <taxon>Rhabditina</taxon>
        <taxon>Rhabditomorpha</taxon>
        <taxon>Strongyloidea</taxon>
        <taxon>Ancylostomatidae</taxon>
        <taxon>Ancylostomatinae</taxon>
        <taxon>Ancylostoma</taxon>
    </lineage>
</organism>
<evidence type="ECO:0000313" key="3">
    <source>
        <dbReference type="Proteomes" id="UP000054495"/>
    </source>
</evidence>
<name>A0A0D6L628_9BILA</name>
<evidence type="ECO:0000313" key="2">
    <source>
        <dbReference type="EMBL" id="EPB67040.1"/>
    </source>
</evidence>
<reference evidence="2 3" key="1">
    <citation type="submission" date="2013-05" db="EMBL/GenBank/DDBJ databases">
        <title>Draft genome of the parasitic nematode Anyclostoma ceylanicum.</title>
        <authorList>
            <person name="Mitreva M."/>
        </authorList>
    </citation>
    <scope>NUCLEOTIDE SEQUENCE [LARGE SCALE GENOMIC DNA]</scope>
</reference>
<dbReference type="InterPro" id="IPR009878">
    <property type="entry name" value="Phlebovirus_G2_fusion"/>
</dbReference>
<keyword evidence="3" id="KW-1185">Reference proteome</keyword>
<feature type="domain" description="Phlebovirus glycoprotein G2 fusion" evidence="1">
    <location>
        <begin position="299"/>
        <end position="375"/>
    </location>
</feature>
<dbReference type="AlphaFoldDB" id="A0A0D6L628"/>
<dbReference type="Pfam" id="PF03564">
    <property type="entry name" value="DUF1759"/>
    <property type="match status" value="1"/>
</dbReference>
<dbReference type="EMBL" id="KE125801">
    <property type="protein sequence ID" value="EPB67040.1"/>
    <property type="molecule type" value="Genomic_DNA"/>
</dbReference>
<dbReference type="Proteomes" id="UP000054495">
    <property type="component" value="Unassembled WGS sequence"/>
</dbReference>
<sequence length="450" mass="50784">MNDAVSTLERLDHERPIAEEELKKRRLEFQQYTESDVESQRSSEYSTFHRASGTTAIPTVNMTSYVAAPQPATTANMSFVDASILSKLDLPLFEGNLLEFPEYWARFSTLVGDKPQLDGTTKFSLLKSTLRGRALQTIKGLSITAANYPIAVEILKNHFDDRVTTRHILYTRLASLPPCDKEDRNLFALYSQMFALVRQFTTYEDDSKEYALGAILLNKLPRRIRSRIHDEDKNQENLVPTELLRILTKIVRGNLRRNGGPTWQRQRTTRELSLPTNFNTTFSPKTTRLQLPHQATSMQTKKDAASFNCMFSKRTCACTKRVYYAACSCPNGTMSSFIRNPHNRLPILTKQAAILNKGSTLMMKSSIGSALTVQISAKGLVMASKKNNNTCQVQMQTLSGYYQCIQGATTNASCVFSEEEKKQHKSSAAMLSSHEVYTTRNKLTTTLKLH</sequence>
<dbReference type="Pfam" id="PF07245">
    <property type="entry name" value="Phlebovirus_G2"/>
    <property type="match status" value="1"/>
</dbReference>
<protein>
    <submittedName>
        <fullName evidence="2">Peptidase family A16</fullName>
    </submittedName>
</protein>
<evidence type="ECO:0000259" key="1">
    <source>
        <dbReference type="Pfam" id="PF07245"/>
    </source>
</evidence>
<accession>A0A0D6L628</accession>